<dbReference type="Gene3D" id="3.40.50.300">
    <property type="entry name" value="P-loop containing nucleotide triphosphate hydrolases"/>
    <property type="match status" value="2"/>
</dbReference>
<evidence type="ECO:0000256" key="1">
    <source>
        <dbReference type="SAM" id="MobiDB-lite"/>
    </source>
</evidence>
<reference evidence="4" key="1">
    <citation type="submission" date="2017-04" db="EMBL/GenBank/DDBJ databases">
        <title>Finegoldia magna isolated from orthopedic joint implant-associated infections.</title>
        <authorList>
            <person name="Bjorklund S."/>
            <person name="Bruggemann H."/>
            <person name="Jensen A."/>
            <person name="Hellmark B."/>
            <person name="Soderquist B."/>
        </authorList>
    </citation>
    <scope>NUCLEOTIDE SEQUENCE [LARGE SCALE GENOMIC DNA]</scope>
    <source>
        <strain evidence="4">CCUG 54800</strain>
    </source>
</reference>
<comment type="caution">
    <text evidence="3">The sequence shown here is derived from an EMBL/GenBank/DDBJ whole genome shotgun (WGS) entry which is preliminary data.</text>
</comment>
<dbReference type="GO" id="GO:0005524">
    <property type="term" value="F:ATP binding"/>
    <property type="evidence" value="ECO:0007669"/>
    <property type="project" value="UniProtKB-KW"/>
</dbReference>
<protein>
    <submittedName>
        <fullName evidence="3">ATP-binding protein</fullName>
    </submittedName>
</protein>
<dbReference type="EMBL" id="NDYC01000009">
    <property type="protein sequence ID" value="OXZ28633.1"/>
    <property type="molecule type" value="Genomic_DNA"/>
</dbReference>
<feature type="domain" description="Helicase HerA-like C-terminal" evidence="2">
    <location>
        <begin position="9"/>
        <end position="476"/>
    </location>
</feature>
<dbReference type="InterPro" id="IPR033186">
    <property type="entry name" value="HerA_C"/>
</dbReference>
<dbReference type="PANTHER" id="PTHR30121">
    <property type="entry name" value="UNCHARACTERIZED PROTEIN YJGR-RELATED"/>
    <property type="match status" value="1"/>
</dbReference>
<proteinExistence type="predicted"/>
<feature type="compositionally biased region" description="Basic and acidic residues" evidence="1">
    <location>
        <begin position="427"/>
        <end position="446"/>
    </location>
</feature>
<evidence type="ECO:0000313" key="4">
    <source>
        <dbReference type="Proteomes" id="UP000215413"/>
    </source>
</evidence>
<organism evidence="3 4">
    <name type="scientific">Finegoldia magna</name>
    <name type="common">Peptostreptococcus magnus</name>
    <dbReference type="NCBI Taxonomy" id="1260"/>
    <lineage>
        <taxon>Bacteria</taxon>
        <taxon>Bacillati</taxon>
        <taxon>Bacillota</taxon>
        <taxon>Tissierellia</taxon>
        <taxon>Tissierellales</taxon>
        <taxon>Peptoniphilaceae</taxon>
        <taxon>Finegoldia</taxon>
    </lineage>
</organism>
<dbReference type="SUPFAM" id="SSF52540">
    <property type="entry name" value="P-loop containing nucleoside triphosphate hydrolases"/>
    <property type="match status" value="1"/>
</dbReference>
<dbReference type="Pfam" id="PF05872">
    <property type="entry name" value="HerA_C"/>
    <property type="match status" value="1"/>
</dbReference>
<keyword evidence="3" id="KW-0547">Nucleotide-binding</keyword>
<dbReference type="Proteomes" id="UP000215413">
    <property type="component" value="Unassembled WGS sequence"/>
</dbReference>
<evidence type="ECO:0000313" key="3">
    <source>
        <dbReference type="EMBL" id="OXZ28633.1"/>
    </source>
</evidence>
<feature type="region of interest" description="Disordered" evidence="1">
    <location>
        <begin position="426"/>
        <end position="446"/>
    </location>
</feature>
<gene>
    <name evidence="3" type="ORF">B9N49_01660</name>
</gene>
<accession>A0A233V8C0</accession>
<keyword evidence="3" id="KW-0067">ATP-binding</keyword>
<dbReference type="PANTHER" id="PTHR30121:SF6">
    <property type="entry name" value="SLR6007 PROTEIN"/>
    <property type="match status" value="1"/>
</dbReference>
<name>A0A233V8C0_FINMA</name>
<sequence>MEKLLIARGNEDIELLSNKVNQHGLIVGATGSGKTVTLKVLCEYFSDLGVPTILSDVKGDLSNLASVGEMNDNLKSRLDEMNITDFNFKNYPVNLWDVYGEAGLPLRVSVSEMGPILLSQILDLNDTQAGILNIAFRVSDEEGLLLLDIKDLRSMLNHLSDNREVYSKKYGNITTQSISAIMRKLLYIEDMGADKFLGEPSLDIKDLMKTDSDGRGFVNIISAARLINDKNLYSMFLLWLLSELFESLPEVGNPEIPKLVFFFDEAHLLFDNANKMIMDKIEQVVRLIRSKGVGIFFITQNPLDIPDSISSQLGNRIVHQLRAFSPKELKAVQKVSETFRADDDMNVKDEIVNLRTGEALISFLDEKGAPSITKKGLVLPPHSSFTPLSQSDVDYLVKNSDLHQKYSQSIDRESAYEILQTKLQNQIKEEPEKQTKKSKKQEKSPIEDFASKSINSMLGSFTRQIGRDIARGIFGSIKKSIKF</sequence>
<dbReference type="InterPro" id="IPR051162">
    <property type="entry name" value="T4SS_component"/>
</dbReference>
<evidence type="ECO:0000259" key="2">
    <source>
        <dbReference type="Pfam" id="PF05872"/>
    </source>
</evidence>
<dbReference type="AlphaFoldDB" id="A0A233V8C0"/>
<dbReference type="RefSeq" id="WP_094205244.1">
    <property type="nucleotide sequence ID" value="NZ_NDYC01000009.1"/>
</dbReference>
<dbReference type="InterPro" id="IPR027417">
    <property type="entry name" value="P-loop_NTPase"/>
</dbReference>